<dbReference type="GO" id="GO:0005829">
    <property type="term" value="C:cytosol"/>
    <property type="evidence" value="ECO:0007669"/>
    <property type="project" value="TreeGrafter"/>
</dbReference>
<feature type="compositionally biased region" description="Acidic residues" evidence="2">
    <location>
        <begin position="198"/>
        <end position="223"/>
    </location>
</feature>
<evidence type="ECO:0000256" key="1">
    <source>
        <dbReference type="ARBA" id="ARBA00009078"/>
    </source>
</evidence>
<feature type="compositionally biased region" description="Basic and acidic residues" evidence="2">
    <location>
        <begin position="238"/>
        <end position="248"/>
    </location>
</feature>
<keyword evidence="4" id="KW-1185">Reference proteome</keyword>
<dbReference type="OrthoDB" id="5852896at2759"/>
<evidence type="ECO:0000256" key="2">
    <source>
        <dbReference type="SAM" id="MobiDB-lite"/>
    </source>
</evidence>
<dbReference type="GO" id="GO:0030688">
    <property type="term" value="C:preribosome, small subunit precursor"/>
    <property type="evidence" value="ECO:0007669"/>
    <property type="project" value="TreeGrafter"/>
</dbReference>
<evidence type="ECO:0000313" key="3">
    <source>
        <dbReference type="EMBL" id="KAG7663859.1"/>
    </source>
</evidence>
<feature type="region of interest" description="Disordered" evidence="2">
    <location>
        <begin position="267"/>
        <end position="330"/>
    </location>
</feature>
<sequence>MAPRRRFDKKNATTFNIVHRAHDDSRFYDDEASEHVLVRTNAPSKSGTTTKKIYTTTELEQKLNKDQVRDNEGMAAQYGIFYDDSKYDYMQHLKPIGTSQDGVFISAKTNDKPKETKIEDLFKDQLPSESKRKIGADLNESVPKELKGFNPNLDPRLREVLEALEDEAYITDDDEGEEGGDVFNDLLKSGEVEDEDEFYYGSDAEDYQDDDYDEWDLDNYQDEYDQKYEQGVPEDDDYKNYEENDHIPDANVNSGWQKDFMKFKRDTKNQTNDWDSDDDFEGEEEGHEEEEADELPELPQINGASSKKKSKTKLRKKKGAMTDTSSFSMSSSALFRTEGLTLLDDRYEQLNKKFEEDEEEQEEYKPFNMKEERNDFEDMLDDFLDNYELESGGRKLVKKDEERKKLQNAAKSMTRGKLGTKSLNGAFDNLKI</sequence>
<dbReference type="GO" id="GO:0005634">
    <property type="term" value="C:nucleus"/>
    <property type="evidence" value="ECO:0007669"/>
    <property type="project" value="TreeGrafter"/>
</dbReference>
<comment type="similarity">
    <text evidence="1">Belongs to the LTV1 family.</text>
</comment>
<dbReference type="Proteomes" id="UP000694255">
    <property type="component" value="Unassembled WGS sequence"/>
</dbReference>
<dbReference type="EMBL" id="JAGSYN010000115">
    <property type="protein sequence ID" value="KAG7663859.1"/>
    <property type="molecule type" value="Genomic_DNA"/>
</dbReference>
<dbReference type="GO" id="GO:0000056">
    <property type="term" value="P:ribosomal small subunit export from nucleus"/>
    <property type="evidence" value="ECO:0007669"/>
    <property type="project" value="TreeGrafter"/>
</dbReference>
<accession>A0A8J5V0G5</accession>
<protein>
    <submittedName>
        <fullName evidence="3">LTV1</fullName>
    </submittedName>
</protein>
<organism evidence="3 4">
    <name type="scientific">[Candida] subhashii</name>
    <dbReference type="NCBI Taxonomy" id="561895"/>
    <lineage>
        <taxon>Eukaryota</taxon>
        <taxon>Fungi</taxon>
        <taxon>Dikarya</taxon>
        <taxon>Ascomycota</taxon>
        <taxon>Saccharomycotina</taxon>
        <taxon>Pichiomycetes</taxon>
        <taxon>Debaryomycetaceae</taxon>
        <taxon>Spathaspora</taxon>
    </lineage>
</organism>
<dbReference type="GO" id="GO:0042274">
    <property type="term" value="P:ribosomal small subunit biogenesis"/>
    <property type="evidence" value="ECO:0007669"/>
    <property type="project" value="InterPro"/>
</dbReference>
<feature type="compositionally biased region" description="Acidic residues" evidence="2">
    <location>
        <begin position="274"/>
        <end position="296"/>
    </location>
</feature>
<dbReference type="RefSeq" id="XP_049264091.1">
    <property type="nucleotide sequence ID" value="XM_049406377.1"/>
</dbReference>
<dbReference type="Pfam" id="PF04180">
    <property type="entry name" value="LTV"/>
    <property type="match status" value="1"/>
</dbReference>
<evidence type="ECO:0000313" key="4">
    <source>
        <dbReference type="Proteomes" id="UP000694255"/>
    </source>
</evidence>
<dbReference type="PANTHER" id="PTHR21531">
    <property type="entry name" value="LOW-TEMPERATURE VIABILITY PROTEIN LTV1-RELATED"/>
    <property type="match status" value="1"/>
</dbReference>
<feature type="region of interest" description="Disordered" evidence="2">
    <location>
        <begin position="198"/>
        <end position="254"/>
    </location>
</feature>
<dbReference type="PANTHER" id="PTHR21531:SF0">
    <property type="entry name" value="PROTEIN LTV1 HOMOLOG"/>
    <property type="match status" value="1"/>
</dbReference>
<dbReference type="AlphaFoldDB" id="A0A8J5V0G5"/>
<reference evidence="3 4" key="1">
    <citation type="journal article" date="2021" name="DNA Res.">
        <title>Genome analysis of Candida subhashii reveals its hybrid nature and dual mitochondrial genome conformations.</title>
        <authorList>
            <person name="Mixao V."/>
            <person name="Hegedusova E."/>
            <person name="Saus E."/>
            <person name="Pryszcz L.P."/>
            <person name="Cillingova A."/>
            <person name="Nosek J."/>
            <person name="Gabaldon T."/>
        </authorList>
    </citation>
    <scope>NUCLEOTIDE SEQUENCE [LARGE SCALE GENOMIC DNA]</scope>
    <source>
        <strain evidence="3 4">CBS 10753</strain>
    </source>
</reference>
<comment type="caution">
    <text evidence="3">The sequence shown here is derived from an EMBL/GenBank/DDBJ whole genome shotgun (WGS) entry which is preliminary data.</text>
</comment>
<feature type="compositionally biased region" description="Basic residues" evidence="2">
    <location>
        <begin position="306"/>
        <end position="319"/>
    </location>
</feature>
<dbReference type="GeneID" id="73469409"/>
<dbReference type="InterPro" id="IPR007307">
    <property type="entry name" value="Ltv1"/>
</dbReference>
<gene>
    <name evidence="3" type="ORF">J8A68_002608</name>
</gene>
<proteinExistence type="inferred from homology"/>
<name>A0A8J5V0G5_9ASCO</name>